<gene>
    <name evidence="1" type="ORF">DMP10_00010</name>
</gene>
<accession>A0A3N0AZ85</accession>
<reference evidence="1 2" key="1">
    <citation type="journal article" date="2019" name="Microbiol. Resour. Announc.">
        <title>Draft Genome Sequences of Type Strains of Gordonibacter faecihominis, Paraeggerthella hongkongensis, Parvibacter caecicola,Slackia equolifaciens, Slackia faecicanis, and Slackia isoflavoniconvertens.</title>
        <authorList>
            <person name="Danylec N."/>
            <person name="Stoll D.A."/>
            <person name="Dotsch A."/>
            <person name="Huch M."/>
        </authorList>
    </citation>
    <scope>NUCLEOTIDE SEQUENCE [LARGE SCALE GENOMIC DNA]</scope>
    <source>
        <strain evidence="1 2">DSM 18785</strain>
    </source>
</reference>
<comment type="caution">
    <text evidence="1">The sequence shown here is derived from an EMBL/GenBank/DDBJ whole genome shotgun (WGS) entry which is preliminary data.</text>
</comment>
<evidence type="ECO:0000313" key="2">
    <source>
        <dbReference type="Proteomes" id="UP000278327"/>
    </source>
</evidence>
<protein>
    <submittedName>
        <fullName evidence="1">LysR family transcriptional regulator</fullName>
    </submittedName>
</protein>
<organism evidence="1 2">
    <name type="scientific">Adlercreutzia equolifaciens subsp. celatus DSM 18785</name>
    <dbReference type="NCBI Taxonomy" id="1121021"/>
    <lineage>
        <taxon>Bacteria</taxon>
        <taxon>Bacillati</taxon>
        <taxon>Actinomycetota</taxon>
        <taxon>Coriobacteriia</taxon>
        <taxon>Eggerthellales</taxon>
        <taxon>Eggerthellaceae</taxon>
        <taxon>Adlercreutzia</taxon>
    </lineage>
</organism>
<sequence>MRMMKCPEVAERLGISRTSAYEVIRELNQELADKGLITRQGRVSADYFEKRYFGGKDGIQ</sequence>
<keyword evidence="2" id="KW-1185">Reference proteome</keyword>
<proteinExistence type="predicted"/>
<evidence type="ECO:0000313" key="1">
    <source>
        <dbReference type="EMBL" id="RNL40191.1"/>
    </source>
</evidence>
<dbReference type="EMBL" id="QICA01000001">
    <property type="protein sequence ID" value="RNL40191.1"/>
    <property type="molecule type" value="Genomic_DNA"/>
</dbReference>
<dbReference type="AlphaFoldDB" id="A0A3N0AZ85"/>
<dbReference type="Proteomes" id="UP000278327">
    <property type="component" value="Unassembled WGS sequence"/>
</dbReference>
<name>A0A3N0AZ85_9ACTN</name>